<dbReference type="InterPro" id="IPR013320">
    <property type="entry name" value="ConA-like_dom_sf"/>
</dbReference>
<reference evidence="11" key="2">
    <citation type="submission" date="2020-11" db="EMBL/GenBank/DDBJ databases">
        <authorList>
            <person name="Cecchin M."/>
            <person name="Marcolungo L."/>
            <person name="Rossato M."/>
            <person name="Girolomoni L."/>
            <person name="Cosentino E."/>
            <person name="Cuine S."/>
            <person name="Li-Beisson Y."/>
            <person name="Delledonne M."/>
            <person name="Ballottari M."/>
        </authorList>
    </citation>
    <scope>NUCLEOTIDE SEQUENCE</scope>
    <source>
        <strain evidence="11">211/11P</strain>
        <tissue evidence="11">Whole cell</tissue>
    </source>
</reference>
<protein>
    <recommendedName>
        <fullName evidence="10">GH16 domain-containing protein</fullName>
    </recommendedName>
</protein>
<dbReference type="GO" id="GO:0071555">
    <property type="term" value="P:cell wall organization"/>
    <property type="evidence" value="ECO:0007669"/>
    <property type="project" value="UniProtKB-KW"/>
</dbReference>
<dbReference type="PANTHER" id="PTHR31361:SF1">
    <property type="entry name" value="BETA-GLUCAN SYNTHESIS-ASSOCIATED PROTEIN KRE6-RELATED"/>
    <property type="match status" value="1"/>
</dbReference>
<dbReference type="OrthoDB" id="522664at2759"/>
<gene>
    <name evidence="11" type="ORF">D9Q98_003193</name>
</gene>
<dbReference type="Pfam" id="PF03935">
    <property type="entry name" value="SKN1_KRE6_Sbg1"/>
    <property type="match status" value="1"/>
</dbReference>
<accession>A0A9D4TSD9</accession>
<dbReference type="PROSITE" id="PS51762">
    <property type="entry name" value="GH16_2"/>
    <property type="match status" value="1"/>
</dbReference>
<dbReference type="EMBL" id="SIDB01000004">
    <property type="protein sequence ID" value="KAI3433376.1"/>
    <property type="molecule type" value="Genomic_DNA"/>
</dbReference>
<evidence type="ECO:0000256" key="2">
    <source>
        <dbReference type="ARBA" id="ARBA00010962"/>
    </source>
</evidence>
<dbReference type="PANTHER" id="PTHR31361">
    <property type="entry name" value="BETA-GLUCAN SYNTHESIS-ASSOCIATED PROTEIN KRE6-RELATED"/>
    <property type="match status" value="1"/>
</dbReference>
<evidence type="ECO:0000256" key="9">
    <source>
        <dbReference type="SAM" id="SignalP"/>
    </source>
</evidence>
<dbReference type="GO" id="GO:0006078">
    <property type="term" value="P:(1-&gt;6)-beta-D-glucan biosynthetic process"/>
    <property type="evidence" value="ECO:0007669"/>
    <property type="project" value="TreeGrafter"/>
</dbReference>
<name>A0A9D4TSD9_CHLVU</name>
<keyword evidence="5" id="KW-1133">Transmembrane helix</keyword>
<comment type="similarity">
    <text evidence="2">Belongs to the SKN1/KRE6 family.</text>
</comment>
<dbReference type="GO" id="GO:0005789">
    <property type="term" value="C:endoplasmic reticulum membrane"/>
    <property type="evidence" value="ECO:0007669"/>
    <property type="project" value="TreeGrafter"/>
</dbReference>
<evidence type="ECO:0000256" key="1">
    <source>
        <dbReference type="ARBA" id="ARBA00004606"/>
    </source>
</evidence>
<keyword evidence="4" id="KW-0735">Signal-anchor</keyword>
<sequence length="509" mass="54723">MALPTRRNILLLGSLFLLQVSMLLRPVDADCRAQLLQASPGNAGMEGWVDADTPEDSCTRLLPSFAAAYQLVFSDEFNTPDRDFRAAAQDPKWTAQNLYYSATNDVEVYKPEQVTVDGGAAVLTIERLPDGETATAPVQQASGEIQDVSKQFKSGMLQGWSKFCYTGGYVEASIQLPGNELASGLWPAFWAMGNLGRAGYLASTAGVWPYSYNTCEGSGPLPWSSLDGQLITACPGDPPGVNRAAWGLHPEQGRGGPEFDVFEVVTAVGGAAPPHTSQTLQMAPVMPPGTDWGTGPAAGGVAYPGAGSSFNTRRNSWQGSLGRPGNEYQDSISALSDLGPSFYTDQHTYGVDWRPGQYLRWYIDGQLLYEVNQQALVAQTNASGAAVGPRLIPMEPMYLILNLAMSPDFGEIEYERLTFPSQMKVDWIRVYQPVDQINVGCSPPEFPTAQYVACNRKKFIVSEEEEGMLITDVCGTPVSNAAATAAPSSLLLMKVAMLAAALAAALQML</sequence>
<evidence type="ECO:0000313" key="11">
    <source>
        <dbReference type="EMBL" id="KAI3433376.1"/>
    </source>
</evidence>
<organism evidence="11 12">
    <name type="scientific">Chlorella vulgaris</name>
    <name type="common">Green alga</name>
    <dbReference type="NCBI Taxonomy" id="3077"/>
    <lineage>
        <taxon>Eukaryota</taxon>
        <taxon>Viridiplantae</taxon>
        <taxon>Chlorophyta</taxon>
        <taxon>core chlorophytes</taxon>
        <taxon>Trebouxiophyceae</taxon>
        <taxon>Chlorellales</taxon>
        <taxon>Chlorellaceae</taxon>
        <taxon>Chlorella clade</taxon>
        <taxon>Chlorella</taxon>
    </lineage>
</organism>
<keyword evidence="6" id="KW-0472">Membrane</keyword>
<comment type="subcellular location">
    <subcellularLocation>
        <location evidence="1">Membrane</location>
        <topology evidence="1">Single-pass type II membrane protein</topology>
    </subcellularLocation>
</comment>
<dbReference type="SUPFAM" id="SSF49899">
    <property type="entry name" value="Concanavalin A-like lectins/glucanases"/>
    <property type="match status" value="1"/>
</dbReference>
<evidence type="ECO:0000256" key="4">
    <source>
        <dbReference type="ARBA" id="ARBA00022968"/>
    </source>
</evidence>
<evidence type="ECO:0000256" key="7">
    <source>
        <dbReference type="ARBA" id="ARBA00023180"/>
    </source>
</evidence>
<evidence type="ECO:0000256" key="8">
    <source>
        <dbReference type="ARBA" id="ARBA00023316"/>
    </source>
</evidence>
<keyword evidence="3" id="KW-0812">Transmembrane</keyword>
<dbReference type="GO" id="GO:0005886">
    <property type="term" value="C:plasma membrane"/>
    <property type="evidence" value="ECO:0007669"/>
    <property type="project" value="TreeGrafter"/>
</dbReference>
<keyword evidence="9" id="KW-0732">Signal</keyword>
<feature type="domain" description="GH16" evidence="10">
    <location>
        <begin position="46"/>
        <end position="436"/>
    </location>
</feature>
<evidence type="ECO:0000256" key="6">
    <source>
        <dbReference type="ARBA" id="ARBA00023136"/>
    </source>
</evidence>
<dbReference type="GO" id="GO:0015926">
    <property type="term" value="F:glucosidase activity"/>
    <property type="evidence" value="ECO:0007669"/>
    <property type="project" value="TreeGrafter"/>
</dbReference>
<dbReference type="Gene3D" id="2.60.120.200">
    <property type="match status" value="2"/>
</dbReference>
<comment type="caution">
    <text evidence="11">The sequence shown here is derived from an EMBL/GenBank/DDBJ whole genome shotgun (WGS) entry which is preliminary data.</text>
</comment>
<feature type="chain" id="PRO_5038701916" description="GH16 domain-containing protein" evidence="9">
    <location>
        <begin position="30"/>
        <end position="509"/>
    </location>
</feature>
<evidence type="ECO:0000256" key="3">
    <source>
        <dbReference type="ARBA" id="ARBA00022692"/>
    </source>
</evidence>
<dbReference type="InterPro" id="IPR005629">
    <property type="entry name" value="Skn1/Kre6/Sbg1"/>
</dbReference>
<keyword evidence="12" id="KW-1185">Reference proteome</keyword>
<dbReference type="Proteomes" id="UP001055712">
    <property type="component" value="Unassembled WGS sequence"/>
</dbReference>
<evidence type="ECO:0000256" key="5">
    <source>
        <dbReference type="ARBA" id="ARBA00022989"/>
    </source>
</evidence>
<dbReference type="InterPro" id="IPR000757">
    <property type="entry name" value="Beta-glucanase-like"/>
</dbReference>
<dbReference type="AlphaFoldDB" id="A0A9D4TSD9"/>
<reference evidence="11" key="1">
    <citation type="journal article" date="2019" name="Plant J.">
        <title>Chlorella vulgaris genome assembly and annotation reveals the molecular basis for metabolic acclimation to high light conditions.</title>
        <authorList>
            <person name="Cecchin M."/>
            <person name="Marcolungo L."/>
            <person name="Rossato M."/>
            <person name="Girolomoni L."/>
            <person name="Cosentino E."/>
            <person name="Cuine S."/>
            <person name="Li-Beisson Y."/>
            <person name="Delledonne M."/>
            <person name="Ballottari M."/>
        </authorList>
    </citation>
    <scope>NUCLEOTIDE SEQUENCE</scope>
    <source>
        <strain evidence="11">211/11P</strain>
    </source>
</reference>
<evidence type="ECO:0000313" key="12">
    <source>
        <dbReference type="Proteomes" id="UP001055712"/>
    </source>
</evidence>
<keyword evidence="8" id="KW-0961">Cell wall biogenesis/degradation</keyword>
<keyword evidence="7" id="KW-0325">Glycoprotein</keyword>
<feature type="signal peptide" evidence="9">
    <location>
        <begin position="1"/>
        <end position="29"/>
    </location>
</feature>
<proteinExistence type="inferred from homology"/>
<evidence type="ECO:0000259" key="10">
    <source>
        <dbReference type="PROSITE" id="PS51762"/>
    </source>
</evidence>